<gene>
    <name evidence="2" type="ORF">DY000_02015809</name>
</gene>
<evidence type="ECO:0000256" key="1">
    <source>
        <dbReference type="SAM" id="MobiDB-lite"/>
    </source>
</evidence>
<sequence>MSTETRSIESTCDQSEHSDKDADVNPRRTRSHTGLLDSSFEKPMTEEEENVFWGEQEKLAEEQARFTCGKRRQGRKTAGDDDNEIHDLNDYITKTAP</sequence>
<evidence type="ECO:0000313" key="3">
    <source>
        <dbReference type="Proteomes" id="UP000266723"/>
    </source>
</evidence>
<feature type="compositionally biased region" description="Basic and acidic residues" evidence="1">
    <location>
        <begin position="14"/>
        <end position="26"/>
    </location>
</feature>
<dbReference type="EMBL" id="QGKV02000759">
    <property type="protein sequence ID" value="KAF3566964.1"/>
    <property type="molecule type" value="Genomic_DNA"/>
</dbReference>
<evidence type="ECO:0000313" key="2">
    <source>
        <dbReference type="EMBL" id="KAF3566964.1"/>
    </source>
</evidence>
<feature type="compositionally biased region" description="Polar residues" evidence="1">
    <location>
        <begin position="1"/>
        <end position="13"/>
    </location>
</feature>
<accession>A0ABQ7D623</accession>
<name>A0ABQ7D623_BRACR</name>
<reference evidence="2 3" key="1">
    <citation type="journal article" date="2020" name="BMC Genomics">
        <title>Intraspecific diversification of the crop wild relative Brassica cretica Lam. using demographic model selection.</title>
        <authorList>
            <person name="Kioukis A."/>
            <person name="Michalopoulou V.A."/>
            <person name="Briers L."/>
            <person name="Pirintsos S."/>
            <person name="Studholme D.J."/>
            <person name="Pavlidis P."/>
            <person name="Sarris P.F."/>
        </authorList>
    </citation>
    <scope>NUCLEOTIDE SEQUENCE [LARGE SCALE GENOMIC DNA]</scope>
    <source>
        <strain evidence="3">cv. PFS-1207/04</strain>
    </source>
</reference>
<proteinExistence type="predicted"/>
<comment type="caution">
    <text evidence="2">The sequence shown here is derived from an EMBL/GenBank/DDBJ whole genome shotgun (WGS) entry which is preliminary data.</text>
</comment>
<dbReference type="Proteomes" id="UP000266723">
    <property type="component" value="Unassembled WGS sequence"/>
</dbReference>
<feature type="region of interest" description="Disordered" evidence="1">
    <location>
        <begin position="1"/>
        <end position="44"/>
    </location>
</feature>
<keyword evidence="3" id="KW-1185">Reference proteome</keyword>
<feature type="region of interest" description="Disordered" evidence="1">
    <location>
        <begin position="68"/>
        <end position="97"/>
    </location>
</feature>
<organism evidence="2 3">
    <name type="scientific">Brassica cretica</name>
    <name type="common">Mustard</name>
    <dbReference type="NCBI Taxonomy" id="69181"/>
    <lineage>
        <taxon>Eukaryota</taxon>
        <taxon>Viridiplantae</taxon>
        <taxon>Streptophyta</taxon>
        <taxon>Embryophyta</taxon>
        <taxon>Tracheophyta</taxon>
        <taxon>Spermatophyta</taxon>
        <taxon>Magnoliopsida</taxon>
        <taxon>eudicotyledons</taxon>
        <taxon>Gunneridae</taxon>
        <taxon>Pentapetalae</taxon>
        <taxon>rosids</taxon>
        <taxon>malvids</taxon>
        <taxon>Brassicales</taxon>
        <taxon>Brassicaceae</taxon>
        <taxon>Brassiceae</taxon>
        <taxon>Brassica</taxon>
    </lineage>
</organism>
<protein>
    <submittedName>
        <fullName evidence="2">Uncharacterized protein</fullName>
    </submittedName>
</protein>